<protein>
    <submittedName>
        <fullName evidence="13">HIVEP zinc finger 3</fullName>
    </submittedName>
</protein>
<dbReference type="EMBL" id="AFYH01045340">
    <property type="status" value="NOT_ANNOTATED_CDS"/>
    <property type="molecule type" value="Genomic_DNA"/>
</dbReference>
<dbReference type="FunFam" id="3.30.160.60:FF:000033">
    <property type="entry name" value="Immunodeficiency virus type I enhancer binding protein 1"/>
    <property type="match status" value="1"/>
</dbReference>
<sequence>MLKKHIRTHTDVRPYVCKYCNFAFKTKGNLTKHMKSKAHSKKCQEMGVSATTIEELESEEGTSEDRPIGSEERDESELVEEHQFSDLEESDDDDDNDDEDDDDEEESQDEPLSKSSPQPHSSSSIPVLGEGVSTTSISTQASGSYQATKGYPGMSSTTETTWPTESFESRESTTCKSSSRFHRLAFTSSERLVSPEKETSTRQQMLLGVQLSPSREASPKRRWSPSSESPSGSSRPSLSRKHLLTKSETSSSSPRRFSPSGDVSPLRCLSPGRGISPSRHLSPGRDLSPVTCSSPRLELSPSRHLSPRRELSPRVYVSPERGVSPVRHVSPSREMPSTKYLSLRRMLSPSGMESPTTLSSPGKEELPWSSASGGEEKTQGSTSGLRPGPWATVGPSQRAHGKDVETCELKMKPSGLGSPREAKGTILRSRHPFCLRLPQTSAEEHLHTPARTEDNIFSHLPLHSQQLARAPYPMIPIGGIQMVQSRPSTHASLTPSSVTSLQTDYLIHSGGDGHGTGSVDFSQSVDITKEQQAEGETSPQSPEAKISKFSNLFSTRSDHAKETARTSKSEAAEEEAAYKGTVSAETSHSPGEPTGSDSSPSTIYKHFPKPSTSGEGTSKGKGKKQCGKACTFTPEPPAQTLDRSSSTGCLTEPLVSHSLSHQSSARRRNFSGEAGRPAGRQKKSTLHQESTGKGRAQRQKGDNTGSTYRPPSDLL</sequence>
<dbReference type="InterPro" id="IPR051969">
    <property type="entry name" value="Zinc-finger_DNA-bd_regulators"/>
</dbReference>
<reference evidence="13" key="3">
    <citation type="submission" date="2025-09" db="UniProtKB">
        <authorList>
            <consortium name="Ensembl"/>
        </authorList>
    </citation>
    <scope>IDENTIFICATION</scope>
</reference>
<keyword evidence="2" id="KW-0597">Phosphoprotein</keyword>
<reference evidence="14" key="1">
    <citation type="submission" date="2011-08" db="EMBL/GenBank/DDBJ databases">
        <title>The draft genome of Latimeria chalumnae.</title>
        <authorList>
            <person name="Di Palma F."/>
            <person name="Alfoldi J."/>
            <person name="Johnson J."/>
            <person name="Berlin A."/>
            <person name="Gnerre S."/>
            <person name="Jaffe D."/>
            <person name="MacCallum I."/>
            <person name="Young S."/>
            <person name="Walker B.J."/>
            <person name="Lander E."/>
            <person name="Lindblad-Toh K."/>
        </authorList>
    </citation>
    <scope>NUCLEOTIDE SEQUENCE [LARGE SCALE GENOMIC DNA]</scope>
    <source>
        <strain evidence="14">Wild caught</strain>
    </source>
</reference>
<feature type="compositionally biased region" description="Low complexity" evidence="11">
    <location>
        <begin position="250"/>
        <end position="260"/>
    </location>
</feature>
<evidence type="ECO:0000256" key="9">
    <source>
        <dbReference type="ARBA" id="ARBA00023242"/>
    </source>
</evidence>
<feature type="compositionally biased region" description="Low complexity" evidence="11">
    <location>
        <begin position="224"/>
        <end position="237"/>
    </location>
</feature>
<dbReference type="GO" id="GO:0000978">
    <property type="term" value="F:RNA polymerase II cis-regulatory region sequence-specific DNA binding"/>
    <property type="evidence" value="ECO:0007669"/>
    <property type="project" value="TreeGrafter"/>
</dbReference>
<dbReference type="PANTHER" id="PTHR45944">
    <property type="entry name" value="SCHNURRI, ISOFORM F"/>
    <property type="match status" value="1"/>
</dbReference>
<evidence type="ECO:0000256" key="8">
    <source>
        <dbReference type="ARBA" id="ARBA00023163"/>
    </source>
</evidence>
<keyword evidence="7" id="KW-0805">Transcription regulation</keyword>
<evidence type="ECO:0000256" key="5">
    <source>
        <dbReference type="ARBA" id="ARBA00022771"/>
    </source>
</evidence>
<evidence type="ECO:0000256" key="10">
    <source>
        <dbReference type="PROSITE-ProRule" id="PRU00042"/>
    </source>
</evidence>
<keyword evidence="6" id="KW-0862">Zinc</keyword>
<dbReference type="InterPro" id="IPR013087">
    <property type="entry name" value="Znf_C2H2_type"/>
</dbReference>
<feature type="region of interest" description="Disordered" evidence="11">
    <location>
        <begin position="35"/>
        <end position="403"/>
    </location>
</feature>
<dbReference type="PANTHER" id="PTHR45944:SF5">
    <property type="entry name" value="TRANSCRIPTION FACTOR HIVEP3"/>
    <property type="match status" value="1"/>
</dbReference>
<dbReference type="GO" id="GO:0008270">
    <property type="term" value="F:zinc ion binding"/>
    <property type="evidence" value="ECO:0007669"/>
    <property type="project" value="UniProtKB-KW"/>
</dbReference>
<comment type="subcellular location">
    <subcellularLocation>
        <location evidence="1">Nucleus</location>
    </subcellularLocation>
</comment>
<dbReference type="InterPro" id="IPR036236">
    <property type="entry name" value="Znf_C2H2_sf"/>
</dbReference>
<dbReference type="EMBL" id="AFYH01045342">
    <property type="status" value="NOT_ANNOTATED_CDS"/>
    <property type="molecule type" value="Genomic_DNA"/>
</dbReference>
<dbReference type="EMBL" id="AFYH01045343">
    <property type="status" value="NOT_ANNOTATED_CDS"/>
    <property type="molecule type" value="Genomic_DNA"/>
</dbReference>
<dbReference type="Gene3D" id="3.30.160.60">
    <property type="entry name" value="Classic Zinc Finger"/>
    <property type="match status" value="1"/>
</dbReference>
<evidence type="ECO:0000256" key="1">
    <source>
        <dbReference type="ARBA" id="ARBA00004123"/>
    </source>
</evidence>
<evidence type="ECO:0000256" key="11">
    <source>
        <dbReference type="SAM" id="MobiDB-lite"/>
    </source>
</evidence>
<organism evidence="13 14">
    <name type="scientific">Latimeria chalumnae</name>
    <name type="common">Coelacanth</name>
    <dbReference type="NCBI Taxonomy" id="7897"/>
    <lineage>
        <taxon>Eukaryota</taxon>
        <taxon>Metazoa</taxon>
        <taxon>Chordata</taxon>
        <taxon>Craniata</taxon>
        <taxon>Vertebrata</taxon>
        <taxon>Euteleostomi</taxon>
        <taxon>Coelacanthiformes</taxon>
        <taxon>Coelacanthidae</taxon>
        <taxon>Latimeria</taxon>
    </lineage>
</organism>
<dbReference type="PROSITE" id="PS00028">
    <property type="entry name" value="ZINC_FINGER_C2H2_1"/>
    <property type="match status" value="1"/>
</dbReference>
<feature type="compositionally biased region" description="Polar residues" evidence="11">
    <location>
        <begin position="351"/>
        <end position="360"/>
    </location>
</feature>
<evidence type="ECO:0000313" key="14">
    <source>
        <dbReference type="Proteomes" id="UP000008672"/>
    </source>
</evidence>
<dbReference type="SUPFAM" id="SSF57667">
    <property type="entry name" value="beta-beta-alpha zinc fingers"/>
    <property type="match status" value="1"/>
</dbReference>
<reference evidence="13" key="2">
    <citation type="submission" date="2025-08" db="UniProtKB">
        <authorList>
            <consortium name="Ensembl"/>
        </authorList>
    </citation>
    <scope>IDENTIFICATION</scope>
</reference>
<dbReference type="HOGENOM" id="CLU_386320_0_0_1"/>
<keyword evidence="5 10" id="KW-0863">Zinc-finger</keyword>
<dbReference type="GO" id="GO:0000981">
    <property type="term" value="F:DNA-binding transcription factor activity, RNA polymerase II-specific"/>
    <property type="evidence" value="ECO:0007669"/>
    <property type="project" value="TreeGrafter"/>
</dbReference>
<keyword evidence="3" id="KW-0479">Metal-binding</keyword>
<feature type="region of interest" description="Disordered" evidence="11">
    <location>
        <begin position="528"/>
        <end position="715"/>
    </location>
</feature>
<dbReference type="EMBL" id="AFYH01045341">
    <property type="status" value="NOT_ANNOTATED_CDS"/>
    <property type="molecule type" value="Genomic_DNA"/>
</dbReference>
<keyword evidence="14" id="KW-1185">Reference proteome</keyword>
<accession>H3B8H8</accession>
<dbReference type="GO" id="GO:0005634">
    <property type="term" value="C:nucleus"/>
    <property type="evidence" value="ECO:0007669"/>
    <property type="project" value="UniProtKB-SubCell"/>
</dbReference>
<dbReference type="PROSITE" id="PS50157">
    <property type="entry name" value="ZINC_FINGER_C2H2_2"/>
    <property type="match status" value="1"/>
</dbReference>
<dbReference type="InterPro" id="IPR003604">
    <property type="entry name" value="Matrin/U1-like-C_Znf_C2H2"/>
</dbReference>
<evidence type="ECO:0000259" key="12">
    <source>
        <dbReference type="PROSITE" id="PS50157"/>
    </source>
</evidence>
<evidence type="ECO:0000256" key="3">
    <source>
        <dbReference type="ARBA" id="ARBA00022723"/>
    </source>
</evidence>
<evidence type="ECO:0000256" key="2">
    <source>
        <dbReference type="ARBA" id="ARBA00022553"/>
    </source>
</evidence>
<evidence type="ECO:0000256" key="6">
    <source>
        <dbReference type="ARBA" id="ARBA00022833"/>
    </source>
</evidence>
<dbReference type="Bgee" id="ENSLACG00000016032">
    <property type="expression patterns" value="Expressed in post-anal tail muscle and 1 other cell type or tissue"/>
</dbReference>
<feature type="compositionally biased region" description="Low complexity" evidence="11">
    <location>
        <begin position="113"/>
        <end position="126"/>
    </location>
</feature>
<feature type="compositionally biased region" description="Polar residues" evidence="11">
    <location>
        <begin position="132"/>
        <end position="147"/>
    </location>
</feature>
<feature type="compositionally biased region" description="Low complexity" evidence="11">
    <location>
        <begin position="155"/>
        <end position="166"/>
    </location>
</feature>
<dbReference type="Ensembl" id="ENSLACT00000018331.1">
    <property type="protein sequence ID" value="ENSLACP00000018199.1"/>
    <property type="gene ID" value="ENSLACG00000016032.1"/>
</dbReference>
<keyword evidence="9" id="KW-0539">Nucleus</keyword>
<dbReference type="SMART" id="SM00451">
    <property type="entry name" value="ZnF_U1"/>
    <property type="match status" value="1"/>
</dbReference>
<dbReference type="SMART" id="SM00355">
    <property type="entry name" value="ZnF_C2H2"/>
    <property type="match status" value="1"/>
</dbReference>
<keyword evidence="8" id="KW-0804">Transcription</keyword>
<proteinExistence type="predicted"/>
<feature type="compositionally biased region" description="Basic and acidic residues" evidence="11">
    <location>
        <begin position="556"/>
        <end position="571"/>
    </location>
</feature>
<name>H3B8H8_LATCH</name>
<feature type="domain" description="C2H2-type" evidence="12">
    <location>
        <begin position="15"/>
        <end position="44"/>
    </location>
</feature>
<dbReference type="GeneTree" id="ENSGT00940000157218"/>
<dbReference type="AlphaFoldDB" id="H3B8H8"/>
<feature type="compositionally biased region" description="Acidic residues" evidence="11">
    <location>
        <begin position="86"/>
        <end position="109"/>
    </location>
</feature>
<feature type="compositionally biased region" description="Polar residues" evidence="11">
    <location>
        <begin position="583"/>
        <end position="602"/>
    </location>
</feature>
<evidence type="ECO:0000256" key="7">
    <source>
        <dbReference type="ARBA" id="ARBA00023015"/>
    </source>
</evidence>
<dbReference type="Proteomes" id="UP000008672">
    <property type="component" value="Unassembled WGS sequence"/>
</dbReference>
<keyword evidence="4" id="KW-0677">Repeat</keyword>
<evidence type="ECO:0000256" key="4">
    <source>
        <dbReference type="ARBA" id="ARBA00022737"/>
    </source>
</evidence>
<gene>
    <name evidence="13" type="primary">HIVEP3</name>
</gene>
<evidence type="ECO:0000313" key="13">
    <source>
        <dbReference type="Ensembl" id="ENSLACP00000018199.1"/>
    </source>
</evidence>